<name>A0ACC2M0P7_PERAE</name>
<accession>A0ACC2M0P7</accession>
<evidence type="ECO:0000313" key="1">
    <source>
        <dbReference type="EMBL" id="KAJ8639218.1"/>
    </source>
</evidence>
<keyword evidence="2" id="KW-1185">Reference proteome</keyword>
<comment type="caution">
    <text evidence="1">The sequence shown here is derived from an EMBL/GenBank/DDBJ whole genome shotgun (WGS) entry which is preliminary data.</text>
</comment>
<protein>
    <submittedName>
        <fullName evidence="1">Uncharacterized protein</fullName>
    </submittedName>
</protein>
<sequence>MFLFKWYFQRSGCRRKSEKLLEMELTRLLPRAILPKLVELPIRSDLDLPQTQGPSHAPHLGIVRVDGPPPTKRKPPQALPHLVGPQLARVWLRRRDQNLRPHRRGAPEERRPGRQGN</sequence>
<dbReference type="Proteomes" id="UP001234297">
    <property type="component" value="Chromosome 5"/>
</dbReference>
<organism evidence="1 2">
    <name type="scientific">Persea americana</name>
    <name type="common">Avocado</name>
    <dbReference type="NCBI Taxonomy" id="3435"/>
    <lineage>
        <taxon>Eukaryota</taxon>
        <taxon>Viridiplantae</taxon>
        <taxon>Streptophyta</taxon>
        <taxon>Embryophyta</taxon>
        <taxon>Tracheophyta</taxon>
        <taxon>Spermatophyta</taxon>
        <taxon>Magnoliopsida</taxon>
        <taxon>Magnoliidae</taxon>
        <taxon>Laurales</taxon>
        <taxon>Lauraceae</taxon>
        <taxon>Persea</taxon>
    </lineage>
</organism>
<dbReference type="EMBL" id="CM056813">
    <property type="protein sequence ID" value="KAJ8639218.1"/>
    <property type="molecule type" value="Genomic_DNA"/>
</dbReference>
<reference evidence="1 2" key="1">
    <citation type="journal article" date="2022" name="Hortic Res">
        <title>A haplotype resolved chromosomal level avocado genome allows analysis of novel avocado genes.</title>
        <authorList>
            <person name="Nath O."/>
            <person name="Fletcher S.J."/>
            <person name="Hayward A."/>
            <person name="Shaw L.M."/>
            <person name="Masouleh A.K."/>
            <person name="Furtado A."/>
            <person name="Henry R.J."/>
            <person name="Mitter N."/>
        </authorList>
    </citation>
    <scope>NUCLEOTIDE SEQUENCE [LARGE SCALE GENOMIC DNA]</scope>
    <source>
        <strain evidence="2">cv. Hass</strain>
    </source>
</reference>
<proteinExistence type="predicted"/>
<gene>
    <name evidence="1" type="ORF">MRB53_015912</name>
</gene>
<evidence type="ECO:0000313" key="2">
    <source>
        <dbReference type="Proteomes" id="UP001234297"/>
    </source>
</evidence>